<dbReference type="InterPro" id="IPR003594">
    <property type="entry name" value="HATPase_dom"/>
</dbReference>
<proteinExistence type="predicted"/>
<dbReference type="Pfam" id="PF13581">
    <property type="entry name" value="HATPase_c_2"/>
    <property type="match status" value="1"/>
</dbReference>
<dbReference type="SUPFAM" id="SSF55874">
    <property type="entry name" value="ATPase domain of HSP90 chaperone/DNA topoisomerase II/histidine kinase"/>
    <property type="match status" value="1"/>
</dbReference>
<dbReference type="PANTHER" id="PTHR35526:SF3">
    <property type="entry name" value="ANTI-SIGMA-F FACTOR RSBW"/>
    <property type="match status" value="1"/>
</dbReference>
<feature type="domain" description="Histidine kinase/HSP90-like ATPase" evidence="2">
    <location>
        <begin position="115"/>
        <end position="230"/>
    </location>
</feature>
<comment type="caution">
    <text evidence="3">The sequence shown here is derived from an EMBL/GenBank/DDBJ whole genome shotgun (WGS) entry which is preliminary data.</text>
</comment>
<protein>
    <submittedName>
        <fullName evidence="3">Anti-sigma regulatory factor (Ser/Thr protein kinase)</fullName>
    </submittedName>
</protein>
<keyword evidence="1" id="KW-0418">Kinase</keyword>
<evidence type="ECO:0000313" key="4">
    <source>
        <dbReference type="Proteomes" id="UP000292564"/>
    </source>
</evidence>
<gene>
    <name evidence="3" type="ORF">EV385_4655</name>
</gene>
<keyword evidence="1" id="KW-0723">Serine/threonine-protein kinase</keyword>
<dbReference type="InterPro" id="IPR036890">
    <property type="entry name" value="HATPase_C_sf"/>
</dbReference>
<sequence length="237" mass="25354">MLCPAGLWTARSQTDLAQALDHACNEQPRAVIIDLTRLEIAGEIDGAALGELHSGAGRRPGVLLLWANPSPALALRLGWLVQSRSLFRGVDEAVGYALRNPGGMLTPPWACERYPAAPEATAASRRLVARACHQWDALDAIDDAQLVVSELTANAVEHGRGDVIVSVDLRDGTLTIAVRDENPAPPAPRAADADRHPLRDRGRGLMIIERVSTGWGTLARHPAGKTVWATLATRRGA</sequence>
<dbReference type="Proteomes" id="UP000292564">
    <property type="component" value="Unassembled WGS sequence"/>
</dbReference>
<dbReference type="InterPro" id="IPR050267">
    <property type="entry name" value="Anti-sigma-factor_SerPK"/>
</dbReference>
<evidence type="ECO:0000313" key="3">
    <source>
        <dbReference type="EMBL" id="RZU52772.1"/>
    </source>
</evidence>
<dbReference type="AlphaFoldDB" id="A0A4Q7ZNZ9"/>
<dbReference type="EMBL" id="SHKY01000001">
    <property type="protein sequence ID" value="RZU52772.1"/>
    <property type="molecule type" value="Genomic_DNA"/>
</dbReference>
<dbReference type="Gene3D" id="3.30.565.10">
    <property type="entry name" value="Histidine kinase-like ATPase, C-terminal domain"/>
    <property type="match status" value="1"/>
</dbReference>
<accession>A0A4Q7ZNZ9</accession>
<dbReference type="GO" id="GO:0004674">
    <property type="term" value="F:protein serine/threonine kinase activity"/>
    <property type="evidence" value="ECO:0007669"/>
    <property type="project" value="UniProtKB-KW"/>
</dbReference>
<evidence type="ECO:0000259" key="2">
    <source>
        <dbReference type="Pfam" id="PF13581"/>
    </source>
</evidence>
<organism evidence="3 4">
    <name type="scientific">Krasilnikovia cinnamomea</name>
    <dbReference type="NCBI Taxonomy" id="349313"/>
    <lineage>
        <taxon>Bacteria</taxon>
        <taxon>Bacillati</taxon>
        <taxon>Actinomycetota</taxon>
        <taxon>Actinomycetes</taxon>
        <taxon>Micromonosporales</taxon>
        <taxon>Micromonosporaceae</taxon>
        <taxon>Krasilnikovia</taxon>
    </lineage>
</organism>
<dbReference type="CDD" id="cd16936">
    <property type="entry name" value="HATPase_RsbW-like"/>
    <property type="match status" value="1"/>
</dbReference>
<name>A0A4Q7ZNZ9_9ACTN</name>
<reference evidence="3 4" key="1">
    <citation type="submission" date="2019-02" db="EMBL/GenBank/DDBJ databases">
        <title>Sequencing the genomes of 1000 actinobacteria strains.</title>
        <authorList>
            <person name="Klenk H.-P."/>
        </authorList>
    </citation>
    <scope>NUCLEOTIDE SEQUENCE [LARGE SCALE GENOMIC DNA]</scope>
    <source>
        <strain evidence="3 4">DSM 45162</strain>
    </source>
</reference>
<evidence type="ECO:0000256" key="1">
    <source>
        <dbReference type="ARBA" id="ARBA00022527"/>
    </source>
</evidence>
<keyword evidence="4" id="KW-1185">Reference proteome</keyword>
<dbReference type="PANTHER" id="PTHR35526">
    <property type="entry name" value="ANTI-SIGMA-F FACTOR RSBW-RELATED"/>
    <property type="match status" value="1"/>
</dbReference>
<keyword evidence="1" id="KW-0808">Transferase</keyword>